<accession>A0AAV6YXW8</accession>
<proteinExistence type="predicted"/>
<comment type="caution">
    <text evidence="3">The sequence shown here is derived from an EMBL/GenBank/DDBJ whole genome shotgun (WGS) entry which is preliminary data.</text>
</comment>
<organism evidence="3 4">
    <name type="scientific">Engystomops pustulosus</name>
    <name type="common">Tungara frog</name>
    <name type="synonym">Physalaemus pustulosus</name>
    <dbReference type="NCBI Taxonomy" id="76066"/>
    <lineage>
        <taxon>Eukaryota</taxon>
        <taxon>Metazoa</taxon>
        <taxon>Chordata</taxon>
        <taxon>Craniata</taxon>
        <taxon>Vertebrata</taxon>
        <taxon>Euteleostomi</taxon>
        <taxon>Amphibia</taxon>
        <taxon>Batrachia</taxon>
        <taxon>Anura</taxon>
        <taxon>Neobatrachia</taxon>
        <taxon>Hyloidea</taxon>
        <taxon>Leptodactylidae</taxon>
        <taxon>Leiuperinae</taxon>
        <taxon>Engystomops</taxon>
    </lineage>
</organism>
<name>A0AAV6YXW8_ENGPU</name>
<reference evidence="3" key="1">
    <citation type="thesis" date="2020" institute="ProQuest LLC" country="789 East Eisenhower Parkway, Ann Arbor, MI, USA">
        <title>Comparative Genomics and Chromosome Evolution.</title>
        <authorList>
            <person name="Mudd A.B."/>
        </authorList>
    </citation>
    <scope>NUCLEOTIDE SEQUENCE</scope>
    <source>
        <strain evidence="3">237g6f4</strain>
        <tissue evidence="3">Blood</tissue>
    </source>
</reference>
<protein>
    <submittedName>
        <fullName evidence="3">Uncharacterized protein</fullName>
    </submittedName>
</protein>
<keyword evidence="2" id="KW-1133">Transmembrane helix</keyword>
<evidence type="ECO:0000256" key="1">
    <source>
        <dbReference type="SAM" id="MobiDB-lite"/>
    </source>
</evidence>
<evidence type="ECO:0000313" key="3">
    <source>
        <dbReference type="EMBL" id="KAG8542202.1"/>
    </source>
</evidence>
<feature type="transmembrane region" description="Helical" evidence="2">
    <location>
        <begin position="70"/>
        <end position="96"/>
    </location>
</feature>
<dbReference type="AlphaFoldDB" id="A0AAV6YXW8"/>
<dbReference type="EMBL" id="WNYA01005465">
    <property type="protein sequence ID" value="KAG8542202.1"/>
    <property type="molecule type" value="Genomic_DNA"/>
</dbReference>
<dbReference type="Proteomes" id="UP000824782">
    <property type="component" value="Unassembled WGS sequence"/>
</dbReference>
<keyword evidence="2" id="KW-0812">Transmembrane</keyword>
<gene>
    <name evidence="3" type="ORF">GDO81_027256</name>
</gene>
<feature type="compositionally biased region" description="Low complexity" evidence="1">
    <location>
        <begin position="8"/>
        <end position="18"/>
    </location>
</feature>
<sequence length="141" mass="15332">MIAAGMTSASRNSSSTLSPAEASGSGPDLCPHSCCRSSCRNNGHILPSILDDPDPAASQTHDGLRSIIHLLYIIIYLSILHGSAIPYMHLLMALGWKVFCDLLMKHLSKEPGEVSFHELFIRRKMNPSIYISKSRAAPANT</sequence>
<feature type="region of interest" description="Disordered" evidence="1">
    <location>
        <begin position="1"/>
        <end position="22"/>
    </location>
</feature>
<evidence type="ECO:0000313" key="4">
    <source>
        <dbReference type="Proteomes" id="UP000824782"/>
    </source>
</evidence>
<evidence type="ECO:0000256" key="2">
    <source>
        <dbReference type="SAM" id="Phobius"/>
    </source>
</evidence>
<keyword evidence="4" id="KW-1185">Reference proteome</keyword>
<keyword evidence="2" id="KW-0472">Membrane</keyword>